<feature type="domain" description="DUF5689" evidence="1">
    <location>
        <begin position="35"/>
        <end position="243"/>
    </location>
</feature>
<dbReference type="RefSeq" id="WP_123848237.1">
    <property type="nucleotide sequence ID" value="NZ_RPDH01000002.1"/>
</dbReference>
<evidence type="ECO:0000259" key="1">
    <source>
        <dbReference type="Pfam" id="PF18942"/>
    </source>
</evidence>
<evidence type="ECO:0000313" key="2">
    <source>
        <dbReference type="EMBL" id="RPE09239.1"/>
    </source>
</evidence>
<comment type="caution">
    <text evidence="2">The sequence shown here is derived from an EMBL/GenBank/DDBJ whole genome shotgun (WGS) entry which is preliminary data.</text>
</comment>
<dbReference type="Pfam" id="PF18942">
    <property type="entry name" value="DUF5689"/>
    <property type="match status" value="1"/>
</dbReference>
<keyword evidence="3" id="KW-1185">Reference proteome</keyword>
<dbReference type="AlphaFoldDB" id="A0A3N4PR61"/>
<dbReference type="OrthoDB" id="1111074at2"/>
<organism evidence="2 3">
    <name type="scientific">Chitinophaga lutea</name>
    <dbReference type="NCBI Taxonomy" id="2488634"/>
    <lineage>
        <taxon>Bacteria</taxon>
        <taxon>Pseudomonadati</taxon>
        <taxon>Bacteroidota</taxon>
        <taxon>Chitinophagia</taxon>
        <taxon>Chitinophagales</taxon>
        <taxon>Chitinophagaceae</taxon>
        <taxon>Chitinophaga</taxon>
    </lineage>
</organism>
<sequence length="508" mass="54578">MKKSAIYLFLLPALVFFWGCAKLDTYPGGDVAPYIALFDIRNMYKGKDVVLTKENMFGSDKIAVTVISDFRAGNMVPGLLIVQDRRRLNILRGIAIATEEAANYVAGDSLVIKVEGATLKKVNGMLQITGVKKDDIKKAASNITFPLNRVTTAQLVANPQIYESTLLVVVKGGFDPLPQPGDVLSGNKVLNDGFDYIKVHTEAGASFANTQLPVLANVYGIAFYTEGADGKAVPELRMRSAADMVALSSTIEVSPILITGFLADPTIITDGGYEYMQFMATKDIDFAVTPFSIVTSNNANAATPTGFLPNGWATGGVRSYKMNLTSGKVTKGSIFYVGGTRKMINGDASTSIAEANWIKAFDYVALNGEGFGTKTSNLLANSGNASGIAVFTGTTVTGTSRPVDVIWVGTGGSLYAAGPPAIGYRITNTDWYDLKNPITQEDQPFYRSGTNTLNLGYSTEGQWYMLGGEYNVSLGRWTKLRAQNNKMLTKTSALTEIEGEGTTKLKLP</sequence>
<proteinExistence type="predicted"/>
<name>A0A3N4PR61_9BACT</name>
<protein>
    <recommendedName>
        <fullName evidence="1">DUF5689 domain-containing protein</fullName>
    </recommendedName>
</protein>
<reference evidence="2 3" key="1">
    <citation type="submission" date="2018-11" db="EMBL/GenBank/DDBJ databases">
        <title>Chitinophaga lutea sp.nov., isolate from arsenic contaminated soil.</title>
        <authorList>
            <person name="Zong Y."/>
        </authorList>
    </citation>
    <scope>NUCLEOTIDE SEQUENCE [LARGE SCALE GENOMIC DNA]</scope>
    <source>
        <strain evidence="2 3">ZY74</strain>
    </source>
</reference>
<dbReference type="Proteomes" id="UP000278351">
    <property type="component" value="Unassembled WGS sequence"/>
</dbReference>
<dbReference type="EMBL" id="RPDH01000002">
    <property type="protein sequence ID" value="RPE09239.1"/>
    <property type="molecule type" value="Genomic_DNA"/>
</dbReference>
<gene>
    <name evidence="2" type="ORF">EGT74_19760</name>
</gene>
<dbReference type="InterPro" id="IPR043744">
    <property type="entry name" value="DUF5689"/>
</dbReference>
<evidence type="ECO:0000313" key="3">
    <source>
        <dbReference type="Proteomes" id="UP000278351"/>
    </source>
</evidence>
<accession>A0A3N4PR61</accession>